<dbReference type="AlphaFoldDB" id="A0A8H4ISK6"/>
<evidence type="ECO:0000256" key="2">
    <source>
        <dbReference type="ARBA" id="ARBA00022803"/>
    </source>
</evidence>
<dbReference type="Proteomes" id="UP000572817">
    <property type="component" value="Unassembled WGS sequence"/>
</dbReference>
<evidence type="ECO:0000313" key="4">
    <source>
        <dbReference type="Proteomes" id="UP000572817"/>
    </source>
</evidence>
<evidence type="ECO:0000313" key="3">
    <source>
        <dbReference type="EMBL" id="KAF4306436.1"/>
    </source>
</evidence>
<dbReference type="SUPFAM" id="SSF52540">
    <property type="entry name" value="P-loop containing nucleoside triphosphate hydrolases"/>
    <property type="match status" value="1"/>
</dbReference>
<evidence type="ECO:0008006" key="5">
    <source>
        <dbReference type="Google" id="ProtNLM"/>
    </source>
</evidence>
<dbReference type="Pfam" id="PF13374">
    <property type="entry name" value="TPR_10"/>
    <property type="match status" value="1"/>
</dbReference>
<keyword evidence="1" id="KW-0677">Repeat</keyword>
<name>A0A8H4ISK6_9PEZI</name>
<keyword evidence="2" id="KW-0802">TPR repeat</keyword>
<comment type="caution">
    <text evidence="3">The sequence shown here is derived from an EMBL/GenBank/DDBJ whole genome shotgun (WGS) entry which is preliminary data.</text>
</comment>
<accession>A0A8H4ISK6</accession>
<dbReference type="PANTHER" id="PTHR45641">
    <property type="entry name" value="TETRATRICOPEPTIDE REPEAT PROTEIN (AFU_ORTHOLOGUE AFUA_6G03870)"/>
    <property type="match status" value="1"/>
</dbReference>
<reference evidence="3" key="1">
    <citation type="submission" date="2020-04" db="EMBL/GenBank/DDBJ databases">
        <title>Genome Assembly and Annotation of Botryosphaeria dothidea sdau 11-99, a Latent Pathogen of Apple Fruit Ring Rot in China.</title>
        <authorList>
            <person name="Yu C."/>
            <person name="Diao Y."/>
            <person name="Lu Q."/>
            <person name="Zhao J."/>
            <person name="Cui S."/>
            <person name="Peng C."/>
            <person name="He B."/>
            <person name="Liu H."/>
        </authorList>
    </citation>
    <scope>NUCLEOTIDE SEQUENCE [LARGE SCALE GENOMIC DNA]</scope>
    <source>
        <strain evidence="3">Sdau11-99</strain>
    </source>
</reference>
<gene>
    <name evidence="3" type="ORF">GTA08_BOTSDO05401</name>
</gene>
<dbReference type="EMBL" id="WWBZ02000033">
    <property type="protein sequence ID" value="KAF4306436.1"/>
    <property type="molecule type" value="Genomic_DNA"/>
</dbReference>
<proteinExistence type="predicted"/>
<dbReference type="Pfam" id="PF13424">
    <property type="entry name" value="TPR_12"/>
    <property type="match status" value="2"/>
</dbReference>
<organism evidence="3 4">
    <name type="scientific">Botryosphaeria dothidea</name>
    <dbReference type="NCBI Taxonomy" id="55169"/>
    <lineage>
        <taxon>Eukaryota</taxon>
        <taxon>Fungi</taxon>
        <taxon>Dikarya</taxon>
        <taxon>Ascomycota</taxon>
        <taxon>Pezizomycotina</taxon>
        <taxon>Dothideomycetes</taxon>
        <taxon>Dothideomycetes incertae sedis</taxon>
        <taxon>Botryosphaeriales</taxon>
        <taxon>Botryosphaeriaceae</taxon>
        <taxon>Botryosphaeria</taxon>
    </lineage>
</organism>
<dbReference type="Gene3D" id="1.25.40.10">
    <property type="entry name" value="Tetratricopeptide repeat domain"/>
    <property type="match status" value="3"/>
</dbReference>
<protein>
    <recommendedName>
        <fullName evidence="5">TPR-like protein</fullName>
    </recommendedName>
</protein>
<dbReference type="InterPro" id="IPR011990">
    <property type="entry name" value="TPR-like_helical_dom_sf"/>
</dbReference>
<dbReference type="OrthoDB" id="674604at2759"/>
<dbReference type="Gene3D" id="3.40.50.300">
    <property type="entry name" value="P-loop containing nucleotide triphosphate hydrolases"/>
    <property type="match status" value="1"/>
</dbReference>
<keyword evidence="4" id="KW-1185">Reference proteome</keyword>
<evidence type="ECO:0000256" key="1">
    <source>
        <dbReference type="ARBA" id="ARBA00022737"/>
    </source>
</evidence>
<dbReference type="InterPro" id="IPR027417">
    <property type="entry name" value="P-loop_NTPase"/>
</dbReference>
<sequence length="655" mass="74202">MAWFSHESNTKWLLVYDNYDDPETFKLEEFIPPGSHGRIIITSRRRGCARLGEGVLLNLLDRSEAVKLLLKSCQIREASDSDEKVASQIVHELGYLPLAVDQAGAYILSQWITLKEYLPAFNANVKRILSKQSQAYGFQDQHDPVFKTFETSFVKIEKTNPIAAKILVLCSFYENEDVPPEAFNSLTEGPERKKYDLTYTVLEDHLETLYSFSLAKKAENGHISVHPLVRVCARERLDMDETRSDAMHAFRTIVEATHIENEHDYTNEQWSLGRKCITRLAKASKWISKLFPSLEELRQFFDLWNDCTLLHQVHGLYPEASLFYERALDSLVATLGNGHLRTARTKLGLAKLYRLLDRNDDAKSLYDECFRVFVLELGSNALKTTQAVVGLGIVKWRNCLGPAIPETLVATEALGLVYKDLSEFGKATNLIQEALENNTARFGPEHPGTVRNMRNLATCLIKLDRLEEAAQLQQHVLEIGERQLGSLHPTVLRALHNMAYIYFLQDKQADAQPLCELAIAGREKILGKDNLETFGSIELLGVIYFRQGMHEEAQNILRRAIKGFCMQSGGPSSGILPLFRALDWLAQVCEARGDYAQAIQHYKEALEGHLRVLSPTHPTTKKKYKSLQEALEKFGGIARGLENLRRKFAVVSHNV</sequence>
<dbReference type="PANTHER" id="PTHR45641:SF19">
    <property type="entry name" value="NEPHROCYSTIN-3"/>
    <property type="match status" value="1"/>
</dbReference>
<dbReference type="SUPFAM" id="SSF48452">
    <property type="entry name" value="TPR-like"/>
    <property type="match status" value="2"/>
</dbReference>